<dbReference type="EMBL" id="CP137080">
    <property type="protein sequence ID" value="WOQ70194.1"/>
    <property type="molecule type" value="Genomic_DNA"/>
</dbReference>
<feature type="domain" description="Phosphatidic acid phosphatase type 2/haloperoxidase" evidence="2">
    <location>
        <begin position="94"/>
        <end position="197"/>
    </location>
</feature>
<dbReference type="Proteomes" id="UP001329313">
    <property type="component" value="Chromosome"/>
</dbReference>
<protein>
    <submittedName>
        <fullName evidence="3">Phosphatase PAP2 family protein</fullName>
    </submittedName>
</protein>
<dbReference type="Gene3D" id="1.20.144.10">
    <property type="entry name" value="Phosphatidic acid phosphatase type 2/haloperoxidase"/>
    <property type="match status" value="2"/>
</dbReference>
<dbReference type="SUPFAM" id="SSF48317">
    <property type="entry name" value="Acid phosphatase/Vanadium-dependent haloperoxidase"/>
    <property type="match status" value="1"/>
</dbReference>
<dbReference type="GO" id="GO:0042392">
    <property type="term" value="F:sphingosine-1-phosphate phosphatase activity"/>
    <property type="evidence" value="ECO:0007669"/>
    <property type="project" value="TreeGrafter"/>
</dbReference>
<name>A0AAU0MJ59_9MICO</name>
<dbReference type="InterPro" id="IPR000326">
    <property type="entry name" value="PAP2/HPO"/>
</dbReference>
<evidence type="ECO:0000313" key="4">
    <source>
        <dbReference type="Proteomes" id="UP001329313"/>
    </source>
</evidence>
<keyword evidence="1" id="KW-0472">Membrane</keyword>
<keyword evidence="1" id="KW-0812">Transmembrane</keyword>
<feature type="transmembrane region" description="Helical" evidence="1">
    <location>
        <begin position="12"/>
        <end position="32"/>
    </location>
</feature>
<keyword evidence="1" id="KW-1133">Transmembrane helix</keyword>
<accession>A0AAU0MJ59</accession>
<dbReference type="Pfam" id="PF01569">
    <property type="entry name" value="PAP2"/>
    <property type="match status" value="1"/>
</dbReference>
<dbReference type="InterPro" id="IPR036938">
    <property type="entry name" value="PAP2/HPO_sf"/>
</dbReference>
<dbReference type="PANTHER" id="PTHR14969">
    <property type="entry name" value="SPHINGOSINE-1-PHOSPHATE PHOSPHOHYDROLASE"/>
    <property type="match status" value="1"/>
</dbReference>
<dbReference type="AlphaFoldDB" id="A0AAU0MJ59"/>
<dbReference type="CDD" id="cd03392">
    <property type="entry name" value="PAP2_like_2"/>
    <property type="match status" value="1"/>
</dbReference>
<organism evidence="3 4">
    <name type="scientific">Microbacterium limosum</name>
    <dbReference type="NCBI Taxonomy" id="3079935"/>
    <lineage>
        <taxon>Bacteria</taxon>
        <taxon>Bacillati</taxon>
        <taxon>Actinomycetota</taxon>
        <taxon>Actinomycetes</taxon>
        <taxon>Micrococcales</taxon>
        <taxon>Microbacteriaceae</taxon>
        <taxon>Microbacterium</taxon>
    </lineage>
</organism>
<keyword evidence="4" id="KW-1185">Reference proteome</keyword>
<evidence type="ECO:0000259" key="2">
    <source>
        <dbReference type="SMART" id="SM00014"/>
    </source>
</evidence>
<evidence type="ECO:0000313" key="3">
    <source>
        <dbReference type="EMBL" id="WOQ70194.1"/>
    </source>
</evidence>
<dbReference type="PANTHER" id="PTHR14969:SF13">
    <property type="entry name" value="AT30094P"/>
    <property type="match status" value="1"/>
</dbReference>
<evidence type="ECO:0000256" key="1">
    <source>
        <dbReference type="SAM" id="Phobius"/>
    </source>
</evidence>
<feature type="transmembrane region" description="Helical" evidence="1">
    <location>
        <begin position="136"/>
        <end position="163"/>
    </location>
</feature>
<sequence>MDAPHPARIRTWLIVGAALAVLGIALGAWISIGRGNDPFAVDAAWSAWLAAGRTEILLSFSYAMNFLGGGWFGILALPLAVVAVLLVLRRPWAAAYFLVASAVSAGLVQVCKHLFGRARPEEIIVVSDFGSFPSGHVANAATIAVALFVVFPGVWVAIAGAAWTTLMAFSRTYLGAHWLSDTLGGALLGAGSALLVAVLFARLLDSEFRRRAGSRPVAEVAS</sequence>
<feature type="transmembrane region" description="Helical" evidence="1">
    <location>
        <begin position="70"/>
        <end position="88"/>
    </location>
</feature>
<proteinExistence type="predicted"/>
<dbReference type="KEGG" id="mliy:RYJ27_02980"/>
<dbReference type="SMART" id="SM00014">
    <property type="entry name" value="acidPPc"/>
    <property type="match status" value="1"/>
</dbReference>
<gene>
    <name evidence="3" type="ORF">RYJ27_02980</name>
</gene>
<dbReference type="RefSeq" id="WP_330171275.1">
    <property type="nucleotide sequence ID" value="NZ_CP137080.1"/>
</dbReference>
<feature type="transmembrane region" description="Helical" evidence="1">
    <location>
        <begin position="183"/>
        <end position="204"/>
    </location>
</feature>
<reference evidence="3 4" key="1">
    <citation type="submission" date="2023-10" db="EMBL/GenBank/DDBJ databases">
        <title>Y20.</title>
        <authorList>
            <person name="Zhang G."/>
            <person name="Ding Y."/>
        </authorList>
    </citation>
    <scope>NUCLEOTIDE SEQUENCE [LARGE SCALE GENOMIC DNA]</scope>
    <source>
        <strain evidence="3 4">Y20</strain>
    </source>
</reference>